<feature type="compositionally biased region" description="Polar residues" evidence="1">
    <location>
        <begin position="1305"/>
        <end position="1322"/>
    </location>
</feature>
<feature type="compositionally biased region" description="Polar residues" evidence="1">
    <location>
        <begin position="35"/>
        <end position="46"/>
    </location>
</feature>
<evidence type="ECO:0000313" key="4">
    <source>
        <dbReference type="Proteomes" id="UP000006310"/>
    </source>
</evidence>
<feature type="domain" description="Sir4 SID" evidence="2">
    <location>
        <begin position="870"/>
        <end position="1026"/>
    </location>
</feature>
<feature type="compositionally biased region" description="Polar residues" evidence="1">
    <location>
        <begin position="513"/>
        <end position="541"/>
    </location>
</feature>
<feature type="compositionally biased region" description="Polar residues" evidence="1">
    <location>
        <begin position="451"/>
        <end position="460"/>
    </location>
</feature>
<name>J7S2D5_HUIN7</name>
<feature type="compositionally biased region" description="Basic and acidic residues" evidence="1">
    <location>
        <begin position="434"/>
        <end position="450"/>
    </location>
</feature>
<gene>
    <name evidence="3" type="primary">KNAG0A04340</name>
    <name evidence="3" type="ordered locus">KNAG_0A04340</name>
</gene>
<proteinExistence type="predicted"/>
<dbReference type="RefSeq" id="XP_022462355.1">
    <property type="nucleotide sequence ID" value="XM_022608652.1"/>
</dbReference>
<evidence type="ECO:0000256" key="1">
    <source>
        <dbReference type="SAM" id="MobiDB-lite"/>
    </source>
</evidence>
<feature type="compositionally biased region" description="Polar residues" evidence="1">
    <location>
        <begin position="65"/>
        <end position="76"/>
    </location>
</feature>
<feature type="compositionally biased region" description="Polar residues" evidence="1">
    <location>
        <begin position="152"/>
        <end position="161"/>
    </location>
</feature>
<dbReference type="InterPro" id="IPR031556">
    <property type="entry name" value="SIR4_SID"/>
</dbReference>
<dbReference type="Proteomes" id="UP000006310">
    <property type="component" value="Chromosome 1"/>
</dbReference>
<feature type="region of interest" description="Disordered" evidence="1">
    <location>
        <begin position="1438"/>
        <end position="1460"/>
    </location>
</feature>
<reference evidence="4" key="2">
    <citation type="submission" date="2012-08" db="EMBL/GenBank/DDBJ databases">
        <title>Genome sequence of Kazachstania naganishii.</title>
        <authorList>
            <person name="Gordon J.L."/>
            <person name="Armisen D."/>
            <person name="Proux-Wera E."/>
            <person name="OhEigeartaigh S.S."/>
            <person name="Byrne K.P."/>
            <person name="Wolfe K.H."/>
        </authorList>
    </citation>
    <scope>NUCLEOTIDE SEQUENCE [LARGE SCALE GENOMIC DNA]</scope>
    <source>
        <strain evidence="4">ATCC MYA-139 / BCRC 22969 / CBS 8797 / CCRC 22969 / KCTC 17520 / NBRC 10181 / NCYC 3082</strain>
    </source>
</reference>
<feature type="compositionally biased region" description="Polar residues" evidence="1">
    <location>
        <begin position="251"/>
        <end position="288"/>
    </location>
</feature>
<feature type="region of interest" description="Disordered" evidence="1">
    <location>
        <begin position="1073"/>
        <end position="1134"/>
    </location>
</feature>
<dbReference type="CDD" id="cd13746">
    <property type="entry name" value="Sir4p-SID_like"/>
    <property type="match status" value="1"/>
</dbReference>
<feature type="compositionally biased region" description="Basic and acidic residues" evidence="1">
    <location>
        <begin position="1369"/>
        <end position="1379"/>
    </location>
</feature>
<dbReference type="Pfam" id="PF16991">
    <property type="entry name" value="SIR4_SID"/>
    <property type="match status" value="1"/>
</dbReference>
<feature type="region of interest" description="Disordered" evidence="1">
    <location>
        <begin position="818"/>
        <end position="841"/>
    </location>
</feature>
<feature type="region of interest" description="Disordered" evidence="1">
    <location>
        <begin position="1295"/>
        <end position="1422"/>
    </location>
</feature>
<organism evidence="3 4">
    <name type="scientific">Huiozyma naganishii (strain ATCC MYA-139 / BCRC 22969 / CBS 8797 / KCTC 17520 / NBRC 10181 / NCYC 3082 / Yp74L-3)</name>
    <name type="common">Yeast</name>
    <name type="synonym">Kazachstania naganishii</name>
    <dbReference type="NCBI Taxonomy" id="1071383"/>
    <lineage>
        <taxon>Eukaryota</taxon>
        <taxon>Fungi</taxon>
        <taxon>Dikarya</taxon>
        <taxon>Ascomycota</taxon>
        <taxon>Saccharomycotina</taxon>
        <taxon>Saccharomycetes</taxon>
        <taxon>Saccharomycetales</taxon>
        <taxon>Saccharomycetaceae</taxon>
        <taxon>Huiozyma</taxon>
    </lineage>
</organism>
<feature type="compositionally biased region" description="Polar residues" evidence="1">
    <location>
        <begin position="408"/>
        <end position="418"/>
    </location>
</feature>
<feature type="region of interest" description="Disordered" evidence="1">
    <location>
        <begin position="408"/>
        <end position="460"/>
    </location>
</feature>
<feature type="compositionally biased region" description="Basic and acidic residues" evidence="1">
    <location>
        <begin position="316"/>
        <end position="339"/>
    </location>
</feature>
<feature type="compositionally biased region" description="Low complexity" evidence="1">
    <location>
        <begin position="223"/>
        <end position="234"/>
    </location>
</feature>
<feature type="region of interest" description="Disordered" evidence="1">
    <location>
        <begin position="628"/>
        <end position="657"/>
    </location>
</feature>
<feature type="compositionally biased region" description="Polar residues" evidence="1">
    <location>
        <begin position="1344"/>
        <end position="1368"/>
    </location>
</feature>
<dbReference type="HOGENOM" id="CLU_246591_0_0_1"/>
<feature type="compositionally biased region" description="Polar residues" evidence="1">
    <location>
        <begin position="120"/>
        <end position="144"/>
    </location>
</feature>
<sequence>MPSSASGGDLLEKKIISKQRTSGAETEYPNISLIKYTTTTKSSPEKPQSPERERFPNFWRKLTRSFGSNTTDSPHNSKLRTPTRARAPNTTGSASFERSNGVTPTHEHRDRTSSARKQQKLPTSNSAKSPGHVSSPQVGKTTTALLVPVNANRDQSPNTRSKLSRQRDSTGKEPLTTMGPSRDSGRIVKNTTPAVTKPPLIAVPLDQRVGHPQKKKARGSFLAQARSSVSRSARPWSFTAQETYNAAPLSDTPTGTRPVSENPPTTTTQIEKPTNQNTTSPTPASSKPDTVINVKSAVTKDQQDKSSSLNSGAKKSNTETPKDGGSKHTDDRINNDIAKKIPTSATTETAIPTDVVTSIPSQNDNNVPEFTQTSIFQNTSSEESNNTTERPVTVDTFKRMDIASLVSSSKLQREVSSGSDRKTTANNNTKHAAKNRERMNNTGRLSEESSARSSQIVRSLDFHSTTSENLKPAEFYNGISQSTQVGTPTTVIPGNDVLQADSAEGSEEIPLTQPLTQTPIEQTTNKNDLVPTQETNSQSPSIVAELQPEDPHSSTSTSNNSKRNFDESDLPNEPNPIRSKRRTETLSIPVGLVAESIPAEPAAVNIPKGSAKVNIRKGTATGSIPMESAAQALPKGPENATISKSPTPPNMQKRQEAISATAGPTIQHLTSSIEKLATSTGPASHALQHTTPVDQSNIEPAHGMISDKNLVPSVEYQGQQHGQSPESLRIQNVTPNVFTQKSVDGNIEYTHAVLSEGIAKQPDFVSANSMETKSAQNKAHIERQNDSVLKTEKNVLPGLGRNSLEPSVQPVVQTNHPNFVSSQPGQTSVTGSSENSGASKMHTSVIYVSGERRSNIKNVSSSDGEGPKDKMEIINISTSEAESEDEVDDGEMTEIEETYHGNIPTANDGPLTPLIPDLESSHHGSGIEYPDWRRKWLVDNRQLVNSASRILKNHQSCSKNTVAELIMPAIAPHTPFTSNTVVTVTNNICTAQNYESSDALFYQQLSTRNGDELTYLPLDTELTPEYRKEKRSLKAGDIPKGEMLPTLQEISNRAQQIAKEINELPKHFASKLSNNSEDVAIPSKPENEKKDFTGMPPLGVGKQDDVGENNNKNKNPATSNALGNCTKVSPDIKSNDQDVKNIEESIGQKKEPLHATGAEISGTSAPQTRGKHLSSREVWKQEWWLNLKGCNVYLGLRFSNEGATEAQKENDRITEKIHYVFKNIFGSETHSEINDSIDIAIFEEKEEEEKISNSVYKQLERLSLKPPEEKRIRLWDRSKTLKFIKNMGIDINTIKDEQPTKSENKTICNGTTPENAKTTVTPQPKEPENDKIAVTPQPKENENDIASPQDFETMNQLEQSPEPSANQDTKQENTKRNSSEYKPFLGTKEFEPAATEHSRSEPYVEKFARSAAPSADLTSTTRTTSLGLKSVSAIETDFDNSDQGKKKDQETEDERRGRTKHFLNSGYSENLEKAMEIISTLSGQLMKKELKIITLQALLESSQTDLSKREKDFEELKSRVITQELQHLYLTEKLKNNGRSSGHDKN</sequence>
<dbReference type="OrthoDB" id="4064352at2759"/>
<dbReference type="KEGG" id="kng:KNAG_0A04340"/>
<feature type="region of interest" description="Disordered" evidence="1">
    <location>
        <begin position="1147"/>
        <end position="1171"/>
    </location>
</feature>
<feature type="region of interest" description="Disordered" evidence="1">
    <location>
        <begin position="1"/>
        <end position="366"/>
    </location>
</feature>
<evidence type="ECO:0000259" key="2">
    <source>
        <dbReference type="Pfam" id="PF16991"/>
    </source>
</evidence>
<evidence type="ECO:0000313" key="3">
    <source>
        <dbReference type="EMBL" id="CCK68109.1"/>
    </source>
</evidence>
<feature type="region of interest" description="Disordered" evidence="1">
    <location>
        <begin position="504"/>
        <end position="583"/>
    </location>
</feature>
<dbReference type="Gene3D" id="6.10.140.1820">
    <property type="match status" value="1"/>
</dbReference>
<keyword evidence="4" id="KW-1185">Reference proteome</keyword>
<feature type="compositionally biased region" description="Basic and acidic residues" evidence="1">
    <location>
        <begin position="1295"/>
        <end position="1304"/>
    </location>
</feature>
<protein>
    <recommendedName>
        <fullName evidence="2">Sir4 SID domain-containing protein</fullName>
    </recommendedName>
</protein>
<reference evidence="3 4" key="1">
    <citation type="journal article" date="2011" name="Proc. Natl. Acad. Sci. U.S.A.">
        <title>Evolutionary erosion of yeast sex chromosomes by mating-type switching accidents.</title>
        <authorList>
            <person name="Gordon J.L."/>
            <person name="Armisen D."/>
            <person name="Proux-Wera E."/>
            <person name="Oheigeartaigh S.S."/>
            <person name="Byrne K.P."/>
            <person name="Wolfe K.H."/>
        </authorList>
    </citation>
    <scope>NUCLEOTIDE SEQUENCE [LARGE SCALE GENOMIC DNA]</scope>
    <source>
        <strain evidence="4">ATCC MYA-139 / BCRC 22969 / CBS 8797 / CCRC 22969 / KCTC 17520 / NBRC 10181 / NCYC 3082</strain>
    </source>
</reference>
<feature type="compositionally biased region" description="Polar residues" evidence="1">
    <location>
        <begin position="343"/>
        <end position="366"/>
    </location>
</feature>
<feature type="compositionally biased region" description="Polar residues" evidence="1">
    <location>
        <begin position="1116"/>
        <end position="1127"/>
    </location>
</feature>
<feature type="compositionally biased region" description="Polar residues" evidence="1">
    <location>
        <begin position="92"/>
        <end position="103"/>
    </location>
</feature>
<feature type="compositionally biased region" description="Basic and acidic residues" evidence="1">
    <location>
        <begin position="1442"/>
        <end position="1456"/>
    </location>
</feature>
<dbReference type="STRING" id="1071383.J7S2D5"/>
<feature type="compositionally biased region" description="Polar residues" evidence="1">
    <location>
        <begin position="305"/>
        <end position="315"/>
    </location>
</feature>
<dbReference type="EMBL" id="HE978314">
    <property type="protein sequence ID" value="CCK68109.1"/>
    <property type="molecule type" value="Genomic_DNA"/>
</dbReference>
<dbReference type="OMA" id="ETHSEIN"/>
<dbReference type="GeneID" id="34523744"/>
<accession>J7S2D5</accession>
<feature type="compositionally biased region" description="Basic and acidic residues" evidence="1">
    <location>
        <begin position="1388"/>
        <end position="1408"/>
    </location>
</feature>